<dbReference type="OrthoDB" id="6609132at2759"/>
<feature type="region of interest" description="Disordered" evidence="1">
    <location>
        <begin position="118"/>
        <end position="154"/>
    </location>
</feature>
<proteinExistence type="predicted"/>
<evidence type="ECO:0000256" key="1">
    <source>
        <dbReference type="SAM" id="MobiDB-lite"/>
    </source>
</evidence>
<dbReference type="Pfam" id="PF16027">
    <property type="entry name" value="DUF4786"/>
    <property type="match status" value="1"/>
</dbReference>
<dbReference type="InterPro" id="IPR031983">
    <property type="entry name" value="DUF4786"/>
</dbReference>
<protein>
    <submittedName>
        <fullName evidence="4">Uncharacterized protein LOC112691565</fullName>
    </submittedName>
</protein>
<organism evidence="3 4">
    <name type="scientific">Sipha flava</name>
    <name type="common">yellow sugarcane aphid</name>
    <dbReference type="NCBI Taxonomy" id="143950"/>
    <lineage>
        <taxon>Eukaryota</taxon>
        <taxon>Metazoa</taxon>
        <taxon>Ecdysozoa</taxon>
        <taxon>Arthropoda</taxon>
        <taxon>Hexapoda</taxon>
        <taxon>Insecta</taxon>
        <taxon>Pterygota</taxon>
        <taxon>Neoptera</taxon>
        <taxon>Paraneoptera</taxon>
        <taxon>Hemiptera</taxon>
        <taxon>Sternorrhyncha</taxon>
        <taxon>Aphidomorpha</taxon>
        <taxon>Aphidoidea</taxon>
        <taxon>Aphididae</taxon>
        <taxon>Sipha</taxon>
    </lineage>
</organism>
<evidence type="ECO:0000313" key="3">
    <source>
        <dbReference type="Proteomes" id="UP000694846"/>
    </source>
</evidence>
<evidence type="ECO:0000313" key="4">
    <source>
        <dbReference type="RefSeq" id="XP_025421642.1"/>
    </source>
</evidence>
<feature type="region of interest" description="Disordered" evidence="1">
    <location>
        <begin position="26"/>
        <end position="62"/>
    </location>
</feature>
<accession>A0A8B8GGA3</accession>
<gene>
    <name evidence="4" type="primary">LOC112691565</name>
</gene>
<keyword evidence="3" id="KW-1185">Reference proteome</keyword>
<name>A0A8B8GGA3_9HEMI</name>
<evidence type="ECO:0000256" key="2">
    <source>
        <dbReference type="SAM" id="SignalP"/>
    </source>
</evidence>
<sequence>MLKTALLMWVTAALVTALSVVPASAAKKHKEESTNVVSADGHYSGNDIVNGGGDEAKANDHDGKRFPVRHVVTAEDELSAAATEPAAAGVQVKSAKQQSSAKQHNAKLLNRLGMKRVRTNGDRVGNGNGGANHHRKRLASQSRSKYAAGGADGKGPLDSQMFVVKLPPHAHFYDDGSMHQKLQHHQNQQTPYKSLNTVPVGFVSNGKPAKVYHWNLPTIKHALQGGRFKNSNDMHHHQYKQPSDFDSPSAAGSKIVPRRTFYYKPRAAGKPVKKSFVNNGKPNGFYVVSSKNAAAVPQYHKIVKAYYGGGDD</sequence>
<dbReference type="RefSeq" id="XP_025421642.1">
    <property type="nucleotide sequence ID" value="XM_025565857.1"/>
</dbReference>
<feature type="signal peptide" evidence="2">
    <location>
        <begin position="1"/>
        <end position="17"/>
    </location>
</feature>
<keyword evidence="2" id="KW-0732">Signal</keyword>
<feature type="chain" id="PRO_5034753926" evidence="2">
    <location>
        <begin position="18"/>
        <end position="312"/>
    </location>
</feature>
<reference evidence="4" key="1">
    <citation type="submission" date="2025-08" db="UniProtKB">
        <authorList>
            <consortium name="RefSeq"/>
        </authorList>
    </citation>
    <scope>IDENTIFICATION</scope>
    <source>
        <tissue evidence="4">Whole body</tissue>
    </source>
</reference>
<dbReference type="AlphaFoldDB" id="A0A8B8GGA3"/>
<dbReference type="GeneID" id="112691565"/>
<dbReference type="Proteomes" id="UP000694846">
    <property type="component" value="Unplaced"/>
</dbReference>